<dbReference type="Proteomes" id="UP000772434">
    <property type="component" value="Unassembled WGS sequence"/>
</dbReference>
<feature type="signal peptide" evidence="1">
    <location>
        <begin position="1"/>
        <end position="24"/>
    </location>
</feature>
<keyword evidence="1" id="KW-0732">Signal</keyword>
<dbReference type="EMBL" id="JADNRY010000089">
    <property type="protein sequence ID" value="KAF9066308.1"/>
    <property type="molecule type" value="Genomic_DNA"/>
</dbReference>
<evidence type="ECO:0000313" key="2">
    <source>
        <dbReference type="EMBL" id="KAF9066308.1"/>
    </source>
</evidence>
<evidence type="ECO:0000313" key="3">
    <source>
        <dbReference type="Proteomes" id="UP000772434"/>
    </source>
</evidence>
<proteinExistence type="predicted"/>
<accession>A0A9P5PLY7</accession>
<feature type="chain" id="PRO_5040411159" evidence="1">
    <location>
        <begin position="25"/>
        <end position="168"/>
    </location>
</feature>
<dbReference type="AlphaFoldDB" id="A0A9P5PLY7"/>
<organism evidence="2 3">
    <name type="scientific">Rhodocollybia butyracea</name>
    <dbReference type="NCBI Taxonomy" id="206335"/>
    <lineage>
        <taxon>Eukaryota</taxon>
        <taxon>Fungi</taxon>
        <taxon>Dikarya</taxon>
        <taxon>Basidiomycota</taxon>
        <taxon>Agaricomycotina</taxon>
        <taxon>Agaricomycetes</taxon>
        <taxon>Agaricomycetidae</taxon>
        <taxon>Agaricales</taxon>
        <taxon>Marasmiineae</taxon>
        <taxon>Omphalotaceae</taxon>
        <taxon>Rhodocollybia</taxon>
    </lineage>
</organism>
<reference evidence="2" key="1">
    <citation type="submission" date="2020-11" db="EMBL/GenBank/DDBJ databases">
        <authorList>
            <consortium name="DOE Joint Genome Institute"/>
            <person name="Ahrendt S."/>
            <person name="Riley R."/>
            <person name="Andreopoulos W."/>
            <person name="Labutti K."/>
            <person name="Pangilinan J."/>
            <person name="Ruiz-Duenas F.J."/>
            <person name="Barrasa J.M."/>
            <person name="Sanchez-Garcia M."/>
            <person name="Camarero S."/>
            <person name="Miyauchi S."/>
            <person name="Serrano A."/>
            <person name="Linde D."/>
            <person name="Babiker R."/>
            <person name="Drula E."/>
            <person name="Ayuso-Fernandez I."/>
            <person name="Pacheco R."/>
            <person name="Padilla G."/>
            <person name="Ferreira P."/>
            <person name="Barriuso J."/>
            <person name="Kellner H."/>
            <person name="Castanera R."/>
            <person name="Alfaro M."/>
            <person name="Ramirez L."/>
            <person name="Pisabarro A.G."/>
            <person name="Kuo A."/>
            <person name="Tritt A."/>
            <person name="Lipzen A."/>
            <person name="He G."/>
            <person name="Yan M."/>
            <person name="Ng V."/>
            <person name="Cullen D."/>
            <person name="Martin F."/>
            <person name="Rosso M.-N."/>
            <person name="Henrissat B."/>
            <person name="Hibbett D."/>
            <person name="Martinez A.T."/>
            <person name="Grigoriev I.V."/>
        </authorList>
    </citation>
    <scope>NUCLEOTIDE SEQUENCE</scope>
    <source>
        <strain evidence="2">AH 40177</strain>
    </source>
</reference>
<keyword evidence="3" id="KW-1185">Reference proteome</keyword>
<comment type="caution">
    <text evidence="2">The sequence shown here is derived from an EMBL/GenBank/DDBJ whole genome shotgun (WGS) entry which is preliminary data.</text>
</comment>
<name>A0A9P5PLY7_9AGAR</name>
<evidence type="ECO:0000256" key="1">
    <source>
        <dbReference type="SAM" id="SignalP"/>
    </source>
</evidence>
<sequence length="168" mass="18551">MRFPFAAAAALFGCLGLLSNGICAAKPLSARRDLSSISEEITARSLTGLTLARRQKLPKLPRVEFLSVGGRVEALSAKEIKAVKKTKAQQAKVLPAGDLLFFRNVKMTPEVVTLKEGRRVVWFVYITCDDAGRQQQWKGNMPLGAGGWYGRLFDDKGPSCKTRRRKLL</sequence>
<gene>
    <name evidence="2" type="ORF">BDP27DRAFT_1365724</name>
</gene>
<protein>
    <submittedName>
        <fullName evidence="2">Uncharacterized protein</fullName>
    </submittedName>
</protein>